<accession>A0A815WX72</accession>
<dbReference type="Proteomes" id="UP000677228">
    <property type="component" value="Unassembled WGS sequence"/>
</dbReference>
<sequence length="226" mass="26566">MRHNIKTNETHQGQFYNVTLTALHFDLNNQHLYAIGTTRDGQSSFLWVIDPDTLTLQERIDLTPQGKPDIGSAYDILENILYYRTQTDLIGIEINTLMIRPLCKLDHLIYLNNLYVMNEAFYTVYNWRKDSYDFTVSNLTLKQLDKRYCRVIKQLNFEQPTPVAVMTGRTLDVDKSQIIFSYNDDFSMFGHSVRVVTVDLKEWKVINYVYKRFANSPYELIYISST</sequence>
<evidence type="ECO:0000313" key="4">
    <source>
        <dbReference type="EMBL" id="CAF4409724.1"/>
    </source>
</evidence>
<organism evidence="2 5">
    <name type="scientific">Didymodactylos carnosus</name>
    <dbReference type="NCBI Taxonomy" id="1234261"/>
    <lineage>
        <taxon>Eukaryota</taxon>
        <taxon>Metazoa</taxon>
        <taxon>Spiralia</taxon>
        <taxon>Gnathifera</taxon>
        <taxon>Rotifera</taxon>
        <taxon>Eurotatoria</taxon>
        <taxon>Bdelloidea</taxon>
        <taxon>Philodinida</taxon>
        <taxon>Philodinidae</taxon>
        <taxon>Didymodactylos</taxon>
    </lineage>
</organism>
<evidence type="ECO:0000313" key="2">
    <source>
        <dbReference type="EMBL" id="CAF1548827.1"/>
    </source>
</evidence>
<protein>
    <submittedName>
        <fullName evidence="2">Uncharacterized protein</fullName>
    </submittedName>
</protein>
<comment type="caution">
    <text evidence="2">The sequence shown here is derived from an EMBL/GenBank/DDBJ whole genome shotgun (WGS) entry which is preliminary data.</text>
</comment>
<dbReference type="OrthoDB" id="10346133at2759"/>
<evidence type="ECO:0000313" key="1">
    <source>
        <dbReference type="EMBL" id="CAF1484199.1"/>
    </source>
</evidence>
<dbReference type="Proteomes" id="UP000682733">
    <property type="component" value="Unassembled WGS sequence"/>
</dbReference>
<dbReference type="EMBL" id="CAJNOK010032460">
    <property type="protein sequence ID" value="CAF1484199.1"/>
    <property type="molecule type" value="Genomic_DNA"/>
</dbReference>
<dbReference type="EMBL" id="CAJOBA010054405">
    <property type="protein sequence ID" value="CAF4274333.1"/>
    <property type="molecule type" value="Genomic_DNA"/>
</dbReference>
<evidence type="ECO:0000313" key="5">
    <source>
        <dbReference type="Proteomes" id="UP000663829"/>
    </source>
</evidence>
<reference evidence="2" key="1">
    <citation type="submission" date="2021-02" db="EMBL/GenBank/DDBJ databases">
        <authorList>
            <person name="Nowell W R."/>
        </authorList>
    </citation>
    <scope>NUCLEOTIDE SEQUENCE</scope>
</reference>
<evidence type="ECO:0000313" key="3">
    <source>
        <dbReference type="EMBL" id="CAF4274333.1"/>
    </source>
</evidence>
<keyword evidence="5" id="KW-1185">Reference proteome</keyword>
<dbReference type="EMBL" id="CAJNOQ010026823">
    <property type="protein sequence ID" value="CAF1548827.1"/>
    <property type="molecule type" value="Genomic_DNA"/>
</dbReference>
<proteinExistence type="predicted"/>
<dbReference type="EMBL" id="CAJOBC010092495">
    <property type="protein sequence ID" value="CAF4409724.1"/>
    <property type="molecule type" value="Genomic_DNA"/>
</dbReference>
<name>A0A815WX72_9BILA</name>
<gene>
    <name evidence="2" type="ORF">GPM918_LOCUS39074</name>
    <name evidence="1" type="ORF">OVA965_LOCUS36204</name>
    <name evidence="4" type="ORF">SRO942_LOCUS39931</name>
    <name evidence="3" type="ORF">TMI583_LOCUS37208</name>
</gene>
<dbReference type="AlphaFoldDB" id="A0A815WX72"/>
<dbReference type="Proteomes" id="UP000681722">
    <property type="component" value="Unassembled WGS sequence"/>
</dbReference>
<dbReference type="Proteomes" id="UP000663829">
    <property type="component" value="Unassembled WGS sequence"/>
</dbReference>